<evidence type="ECO:0000256" key="1">
    <source>
        <dbReference type="ARBA" id="ARBA00022490"/>
    </source>
</evidence>
<dbReference type="EC" id="2.7.2.11" evidence="8"/>
<comment type="pathway">
    <text evidence="8">Amino-acid biosynthesis; L-proline biosynthesis; L-glutamate 5-semialdehyde from L-glutamate: step 1/2.</text>
</comment>
<comment type="catalytic activity">
    <reaction evidence="8">
        <text>L-glutamate + ATP = L-glutamyl 5-phosphate + ADP</text>
        <dbReference type="Rhea" id="RHEA:14877"/>
        <dbReference type="ChEBI" id="CHEBI:29985"/>
        <dbReference type="ChEBI" id="CHEBI:30616"/>
        <dbReference type="ChEBI" id="CHEBI:58274"/>
        <dbReference type="ChEBI" id="CHEBI:456216"/>
        <dbReference type="EC" id="2.7.2.11"/>
    </reaction>
</comment>
<dbReference type="CDD" id="cd04242">
    <property type="entry name" value="AAK_G5K_ProB"/>
    <property type="match status" value="1"/>
</dbReference>
<feature type="binding site" evidence="8">
    <location>
        <position position="19"/>
    </location>
    <ligand>
        <name>ATP</name>
        <dbReference type="ChEBI" id="CHEBI:30616"/>
    </ligand>
</feature>
<dbReference type="NCBIfam" id="TIGR01027">
    <property type="entry name" value="proB"/>
    <property type="match status" value="1"/>
</dbReference>
<keyword evidence="4 8" id="KW-0808">Transferase</keyword>
<reference evidence="10" key="1">
    <citation type="journal article" date="2020" name="mSystems">
        <title>Genome- and Community-Level Interaction Insights into Carbon Utilization and Element Cycling Functions of Hydrothermarchaeota in Hydrothermal Sediment.</title>
        <authorList>
            <person name="Zhou Z."/>
            <person name="Liu Y."/>
            <person name="Xu W."/>
            <person name="Pan J."/>
            <person name="Luo Z.H."/>
            <person name="Li M."/>
        </authorList>
    </citation>
    <scope>NUCLEOTIDE SEQUENCE [LARGE SCALE GENOMIC DNA]</scope>
    <source>
        <strain evidence="10">HyVt-503</strain>
    </source>
</reference>
<dbReference type="InterPro" id="IPR036974">
    <property type="entry name" value="PUA_sf"/>
</dbReference>
<feature type="binding site" evidence="8">
    <location>
        <position position="145"/>
    </location>
    <ligand>
        <name>substrate</name>
    </ligand>
</feature>
<dbReference type="SUPFAM" id="SSF88697">
    <property type="entry name" value="PUA domain-like"/>
    <property type="match status" value="1"/>
</dbReference>
<dbReference type="GO" id="GO:0003723">
    <property type="term" value="F:RNA binding"/>
    <property type="evidence" value="ECO:0007669"/>
    <property type="project" value="InterPro"/>
</dbReference>
<keyword evidence="2 8" id="KW-0028">Amino-acid biosynthesis</keyword>
<dbReference type="InterPro" id="IPR001057">
    <property type="entry name" value="Glu/AcGlu_kinase"/>
</dbReference>
<proteinExistence type="inferred from homology"/>
<comment type="caution">
    <text evidence="10">The sequence shown here is derived from an EMBL/GenBank/DDBJ whole genome shotgun (WGS) entry which is preliminary data.</text>
</comment>
<dbReference type="PANTHER" id="PTHR43654:SF1">
    <property type="entry name" value="ISOPENTENYL PHOSPHATE KINASE"/>
    <property type="match status" value="1"/>
</dbReference>
<dbReference type="InterPro" id="IPR019797">
    <property type="entry name" value="Glutamate_5-kinase_CS"/>
</dbReference>
<keyword evidence="3 8" id="KW-0641">Proline biosynthesis</keyword>
<dbReference type="FunFam" id="2.30.130.10:FF:000007">
    <property type="entry name" value="Glutamate 5-kinase"/>
    <property type="match status" value="1"/>
</dbReference>
<dbReference type="PROSITE" id="PS50890">
    <property type="entry name" value="PUA"/>
    <property type="match status" value="1"/>
</dbReference>
<dbReference type="GO" id="GO:0055129">
    <property type="term" value="P:L-proline biosynthetic process"/>
    <property type="evidence" value="ECO:0007669"/>
    <property type="project" value="UniProtKB-UniRule"/>
</dbReference>
<gene>
    <name evidence="8 10" type="primary">proB</name>
    <name evidence="10" type="ORF">ENJ63_00200</name>
</gene>
<keyword evidence="6 8" id="KW-0418">Kinase</keyword>
<evidence type="ECO:0000256" key="4">
    <source>
        <dbReference type="ARBA" id="ARBA00022679"/>
    </source>
</evidence>
<dbReference type="Pfam" id="PF00696">
    <property type="entry name" value="AA_kinase"/>
    <property type="match status" value="1"/>
</dbReference>
<keyword evidence="7 8" id="KW-0067">ATP-binding</keyword>
<dbReference type="HAMAP" id="MF_00456">
    <property type="entry name" value="ProB"/>
    <property type="match status" value="1"/>
</dbReference>
<dbReference type="GO" id="GO:0005829">
    <property type="term" value="C:cytosol"/>
    <property type="evidence" value="ECO:0007669"/>
    <property type="project" value="TreeGrafter"/>
</dbReference>
<dbReference type="Gene3D" id="3.40.1160.10">
    <property type="entry name" value="Acetylglutamate kinase-like"/>
    <property type="match status" value="1"/>
</dbReference>
<comment type="caution">
    <text evidence="8">Lacks conserved residue(s) required for the propagation of feature annotation.</text>
</comment>
<keyword evidence="5 8" id="KW-0547">Nucleotide-binding</keyword>
<accession>A0A7V2SV47</accession>
<feature type="binding site" evidence="8">
    <location>
        <position position="58"/>
    </location>
    <ligand>
        <name>substrate</name>
    </ligand>
</feature>
<dbReference type="SUPFAM" id="SSF53633">
    <property type="entry name" value="Carbamate kinase-like"/>
    <property type="match status" value="1"/>
</dbReference>
<dbReference type="FunFam" id="3.40.1160.10:FF:000018">
    <property type="entry name" value="Glutamate 5-kinase"/>
    <property type="match status" value="1"/>
</dbReference>
<dbReference type="InterPro" id="IPR041739">
    <property type="entry name" value="G5K_ProB"/>
</dbReference>
<protein>
    <recommendedName>
        <fullName evidence="8">Glutamate 5-kinase</fullName>
        <ecNumber evidence="8">2.7.2.11</ecNumber>
    </recommendedName>
    <alternativeName>
        <fullName evidence="8">Gamma-glutamyl kinase</fullName>
        <shortName evidence="8">GK</shortName>
    </alternativeName>
</protein>
<evidence type="ECO:0000256" key="2">
    <source>
        <dbReference type="ARBA" id="ARBA00022605"/>
    </source>
</evidence>
<sequence>MEDSTWREFLSNRRRIVIKIGSAVLASEIGIDETVIIQIADQISKLKADGREIIIVSSGAIAAGILRLKGKIRPKTIPEKQALAAIGQGRLMEYYENAFSRFGIVVAQVLLTRDGLVSRRRYTNAKNTIQTLLRWGIIPIINENDTVATDEIQFTDNDALSVLVVDLADADLLITLSDIDGLYNKDPRVHPDAEIIDLVEEVDEATMAMAGSEPGRAGRGGMRSKLEAARMVTSCGVPMVIAKGRRPECILDIMKGRPIGTLFLPKKRPILKGKKAWIACTLNPEGVLRLDEGAVEAILRHGKSLLPVGIKGVDGQFEQGACVVCVDPRGQRVASGIVNWDSRDLRKILGLRSKEISKMLGLDVIPEVIHRDNMVVLGGSNNGRKKDD</sequence>
<dbReference type="AlphaFoldDB" id="A0A7V2SV47"/>
<dbReference type="CDD" id="cd21157">
    <property type="entry name" value="PUA_G5K"/>
    <property type="match status" value="1"/>
</dbReference>
<dbReference type="SMART" id="SM00359">
    <property type="entry name" value="PUA"/>
    <property type="match status" value="1"/>
</dbReference>
<evidence type="ECO:0000256" key="5">
    <source>
        <dbReference type="ARBA" id="ARBA00022741"/>
    </source>
</evidence>
<dbReference type="PROSITE" id="PS00902">
    <property type="entry name" value="GLUTAMATE_5_KINASE"/>
    <property type="match status" value="1"/>
</dbReference>
<evidence type="ECO:0000259" key="9">
    <source>
        <dbReference type="SMART" id="SM00359"/>
    </source>
</evidence>
<dbReference type="GO" id="GO:0005524">
    <property type="term" value="F:ATP binding"/>
    <property type="evidence" value="ECO:0007669"/>
    <property type="project" value="UniProtKB-KW"/>
</dbReference>
<dbReference type="PANTHER" id="PTHR43654">
    <property type="entry name" value="GLUTAMATE 5-KINASE"/>
    <property type="match status" value="1"/>
</dbReference>
<dbReference type="GO" id="GO:0004349">
    <property type="term" value="F:glutamate 5-kinase activity"/>
    <property type="evidence" value="ECO:0007669"/>
    <property type="project" value="UniProtKB-UniRule"/>
</dbReference>
<evidence type="ECO:0000256" key="7">
    <source>
        <dbReference type="ARBA" id="ARBA00022840"/>
    </source>
</evidence>
<evidence type="ECO:0000256" key="8">
    <source>
        <dbReference type="HAMAP-Rule" id="MF_00456"/>
    </source>
</evidence>
<name>A0A7V2SV47_9BACT</name>
<comment type="function">
    <text evidence="8">Catalyzes the transfer of a phosphate group to glutamate to form L-glutamate 5-phosphate.</text>
</comment>
<dbReference type="Proteomes" id="UP000885797">
    <property type="component" value="Unassembled WGS sequence"/>
</dbReference>
<dbReference type="Gene3D" id="2.30.130.10">
    <property type="entry name" value="PUA domain"/>
    <property type="match status" value="1"/>
</dbReference>
<dbReference type="InterPro" id="IPR001048">
    <property type="entry name" value="Asp/Glu/Uridylate_kinase"/>
</dbReference>
<evidence type="ECO:0000313" key="10">
    <source>
        <dbReference type="EMBL" id="HFC46283.1"/>
    </source>
</evidence>
<dbReference type="PRINTS" id="PR00474">
    <property type="entry name" value="GLU5KINASE"/>
</dbReference>
<feature type="binding site" evidence="8">
    <location>
        <position position="157"/>
    </location>
    <ligand>
        <name>substrate</name>
    </ligand>
</feature>
<dbReference type="InterPro" id="IPR015947">
    <property type="entry name" value="PUA-like_sf"/>
</dbReference>
<dbReference type="InterPro" id="IPR002478">
    <property type="entry name" value="PUA"/>
</dbReference>
<keyword evidence="1 8" id="KW-0963">Cytoplasm</keyword>
<comment type="subcellular location">
    <subcellularLocation>
        <location evidence="8">Cytoplasm</location>
    </subcellularLocation>
</comment>
<feature type="domain" description="PUA" evidence="9">
    <location>
        <begin position="286"/>
        <end position="369"/>
    </location>
</feature>
<dbReference type="PIRSF" id="PIRSF000729">
    <property type="entry name" value="GK"/>
    <property type="match status" value="1"/>
</dbReference>
<comment type="similarity">
    <text evidence="8">Belongs to the glutamate 5-kinase family.</text>
</comment>
<dbReference type="InterPro" id="IPR036393">
    <property type="entry name" value="AceGlu_kinase-like_sf"/>
</dbReference>
<organism evidence="10">
    <name type="scientific">Dissulfuribacter thermophilus</name>
    <dbReference type="NCBI Taxonomy" id="1156395"/>
    <lineage>
        <taxon>Bacteria</taxon>
        <taxon>Pseudomonadati</taxon>
        <taxon>Thermodesulfobacteriota</taxon>
        <taxon>Dissulfuribacteria</taxon>
        <taxon>Dissulfuribacterales</taxon>
        <taxon>Dissulfuribacteraceae</taxon>
        <taxon>Dissulfuribacter</taxon>
    </lineage>
</organism>
<feature type="binding site" evidence="8">
    <location>
        <begin position="177"/>
        <end position="178"/>
    </location>
    <ligand>
        <name>ATP</name>
        <dbReference type="ChEBI" id="CHEBI:30616"/>
    </ligand>
</feature>
<evidence type="ECO:0000256" key="6">
    <source>
        <dbReference type="ARBA" id="ARBA00022777"/>
    </source>
</evidence>
<evidence type="ECO:0000256" key="3">
    <source>
        <dbReference type="ARBA" id="ARBA00022650"/>
    </source>
</evidence>
<dbReference type="UniPathway" id="UPA00098">
    <property type="reaction ID" value="UER00359"/>
</dbReference>
<dbReference type="InterPro" id="IPR005715">
    <property type="entry name" value="Glu_5kinase/COase_Synthase"/>
</dbReference>
<dbReference type="InterPro" id="IPR011529">
    <property type="entry name" value="Glu_5kinase"/>
</dbReference>
<dbReference type="EMBL" id="DRND01000018">
    <property type="protein sequence ID" value="HFC46283.1"/>
    <property type="molecule type" value="Genomic_DNA"/>
</dbReference>
<dbReference type="Pfam" id="PF01472">
    <property type="entry name" value="PUA"/>
    <property type="match status" value="1"/>
</dbReference>